<dbReference type="Proteomes" id="UP000074914">
    <property type="component" value="Chromosome"/>
</dbReference>
<evidence type="ECO:0000256" key="2">
    <source>
        <dbReference type="ARBA" id="ARBA00023015"/>
    </source>
</evidence>
<dbReference type="Gene3D" id="1.10.10.10">
    <property type="entry name" value="Winged helix-like DNA-binding domain superfamily/Winged helix DNA-binding domain"/>
    <property type="match status" value="1"/>
</dbReference>
<dbReference type="PROSITE" id="PS51000">
    <property type="entry name" value="HTH_DEOR_2"/>
    <property type="match status" value="1"/>
</dbReference>
<dbReference type="SMART" id="SM00420">
    <property type="entry name" value="HTH_DEOR"/>
    <property type="match status" value="1"/>
</dbReference>
<name>A0ABN4M4K8_9BURK</name>
<dbReference type="InterPro" id="IPR036388">
    <property type="entry name" value="WH-like_DNA-bd_sf"/>
</dbReference>
<dbReference type="InterPro" id="IPR037171">
    <property type="entry name" value="NagB/RpiA_transferase-like"/>
</dbReference>
<keyword evidence="4" id="KW-0804">Transcription</keyword>
<dbReference type="Pfam" id="PF08220">
    <property type="entry name" value="HTH_DeoR"/>
    <property type="match status" value="1"/>
</dbReference>
<gene>
    <name evidence="6" type="ORF">CPter291_0786</name>
</gene>
<evidence type="ECO:0000256" key="3">
    <source>
        <dbReference type="ARBA" id="ARBA00023125"/>
    </source>
</evidence>
<dbReference type="EMBL" id="CP013236">
    <property type="protein sequence ID" value="AMP13065.1"/>
    <property type="molecule type" value="Genomic_DNA"/>
</dbReference>
<dbReference type="Gene3D" id="3.30.750.70">
    <property type="entry name" value="4-hydroxybutyrate coenzyme like domains"/>
    <property type="match status" value="1"/>
</dbReference>
<keyword evidence="7" id="KW-1185">Reference proteome</keyword>
<sequence>MGLVRYNPGWILPLRQNSHHNKNLEKNTHGTGFMPEISTLKLNGRQQELLSYVQRDGFVTVEHLATRFQITQQTIRRDINLLAELNLLQRYHGGVGLPSSAENIAYGARQGLYSEEKRRIAALVVEHIPDQATLFINLGTTNEEVAKALSRRRNLRVITNNLNVAAIMSGYPGCEVIITGGVVRARDLGITGEETIDFIRRFKVDFGIIGISSIEADGTLRDFDYREVRVSEAIIEHSRTVFLVADHSKFRRPALVRLGDISKVNALFTDQPVPEEMNGIFADAKIDVFVADSKLSN</sequence>
<dbReference type="SUPFAM" id="SSF100950">
    <property type="entry name" value="NagB/RpiA/CoA transferase-like"/>
    <property type="match status" value="1"/>
</dbReference>
<evidence type="ECO:0000313" key="6">
    <source>
        <dbReference type="EMBL" id="AMP13065.1"/>
    </source>
</evidence>
<dbReference type="PROSITE" id="PS00894">
    <property type="entry name" value="HTH_DEOR_1"/>
    <property type="match status" value="1"/>
</dbReference>
<dbReference type="InterPro" id="IPR018356">
    <property type="entry name" value="Tscrpt_reg_HTH_DeoR_CS"/>
</dbReference>
<keyword evidence="2" id="KW-0805">Transcription regulation</keyword>
<keyword evidence="3" id="KW-0238">DNA-binding</keyword>
<dbReference type="PANTHER" id="PTHR30363">
    <property type="entry name" value="HTH-TYPE TRANSCRIPTIONAL REGULATOR SRLR-RELATED"/>
    <property type="match status" value="1"/>
</dbReference>
<evidence type="ECO:0000313" key="7">
    <source>
        <dbReference type="Proteomes" id="UP000074914"/>
    </source>
</evidence>
<dbReference type="Pfam" id="PF00455">
    <property type="entry name" value="DeoRC"/>
    <property type="match status" value="1"/>
</dbReference>
<proteinExistence type="predicted"/>
<evidence type="ECO:0000256" key="4">
    <source>
        <dbReference type="ARBA" id="ARBA00023163"/>
    </source>
</evidence>
<reference evidence="6 7" key="1">
    <citation type="submission" date="2015-11" db="EMBL/GenBank/DDBJ databases">
        <title>Exploring the genomic traits of fungus-feeding bacterial genus Collimonas.</title>
        <authorList>
            <person name="Song C."/>
            <person name="Schmidt R."/>
            <person name="de Jager V."/>
            <person name="Krzyzanowska D."/>
            <person name="Jongedijk E."/>
            <person name="Cankar K."/>
            <person name="Beekwilder J."/>
            <person name="van Veen A."/>
            <person name="de Boer W."/>
            <person name="van Veen J.A."/>
            <person name="Garbeva P."/>
        </authorList>
    </citation>
    <scope>NUCLEOTIDE SEQUENCE [LARGE SCALE GENOMIC DNA]</scope>
    <source>
        <strain evidence="6 7">Ter291</strain>
    </source>
</reference>
<dbReference type="InterPro" id="IPR036390">
    <property type="entry name" value="WH_DNA-bd_sf"/>
</dbReference>
<dbReference type="PRINTS" id="PR00037">
    <property type="entry name" value="HTHLACR"/>
</dbReference>
<keyword evidence="1" id="KW-0678">Repressor</keyword>
<dbReference type="SUPFAM" id="SSF46785">
    <property type="entry name" value="Winged helix' DNA-binding domain"/>
    <property type="match status" value="1"/>
</dbReference>
<dbReference type="InterPro" id="IPR050313">
    <property type="entry name" value="Carb_Metab_HTH_regulators"/>
</dbReference>
<feature type="domain" description="HTH deoR-type" evidence="5">
    <location>
        <begin position="42"/>
        <end position="97"/>
    </location>
</feature>
<evidence type="ECO:0000259" key="5">
    <source>
        <dbReference type="PROSITE" id="PS51000"/>
    </source>
</evidence>
<dbReference type="InterPro" id="IPR014036">
    <property type="entry name" value="DeoR-like_C"/>
</dbReference>
<dbReference type="SMART" id="SM01134">
    <property type="entry name" value="DeoRC"/>
    <property type="match status" value="1"/>
</dbReference>
<evidence type="ECO:0000256" key="1">
    <source>
        <dbReference type="ARBA" id="ARBA00022491"/>
    </source>
</evidence>
<organism evidence="6 7">
    <name type="scientific">Collimonas pratensis</name>
    <dbReference type="NCBI Taxonomy" id="279113"/>
    <lineage>
        <taxon>Bacteria</taxon>
        <taxon>Pseudomonadati</taxon>
        <taxon>Pseudomonadota</taxon>
        <taxon>Betaproteobacteria</taxon>
        <taxon>Burkholderiales</taxon>
        <taxon>Oxalobacteraceae</taxon>
        <taxon>Collimonas</taxon>
    </lineage>
</organism>
<protein>
    <submittedName>
        <fullName evidence="6">DeoR C terminal sensor domain protein</fullName>
    </submittedName>
</protein>
<dbReference type="InterPro" id="IPR001034">
    <property type="entry name" value="DeoR_HTH"/>
</dbReference>
<accession>A0ABN4M4K8</accession>
<dbReference type="PANTHER" id="PTHR30363:SF4">
    <property type="entry name" value="GLYCEROL-3-PHOSPHATE REGULON REPRESSOR"/>
    <property type="match status" value="1"/>
</dbReference>